<sequence>MCDLSHMREGQMSKQCTKPKRKRDDSWFKDKVLLVQAQANGQILHEEELAFLADPGIPEDALAEVHNHDNVDNNMINQAVQINLENKSVNDTLTAELERYKEQVKVLKEGQIVEVVQIVLWYLDFGCSKHMTGDRSQLTNFVSKFLGTVKFRNDHVAKIMVYGDYQIGNVMILRVYYVEGLGHNLFSIGQFCDSTLEVAFRQHTCFICNLEGADLLTWSQGNNLYALSLGEMMAQRTKRITKTIHVDFDELIAMASEHNSLEPALHGMTHVTISLGLVLNPLPSTPFVLPLRTDWDLLFQPMFDELLNPPPSVDHSATEVIIPIAEVIAPKLASSTSLPSSTTVDQDAPSPSNSQTTPETQTLVISNDVDEDNHDLDDAHIKNDPFIGIEESPKTPTFRDDLLHECLLEDSTSQGSSSNIRKTHTPFKSLDKVLLIKLKWIYKIKTNELVGVLKNKARLVAQGFRQEEGIDFEKSFAPVARIEAIRIFIANAAHKNMTIFQMDIKMAFLNGELKEVVYVSQLEGFVDQDNPSHVYKLKKALYGLKQAPRACMLSSDSVDTPLVEKSNLDEDLQGKPVDATLYHGMTGSLMYLTSSRPDLTYTVCLCARYQAKPTKKHLNAVKQIFRYLKENINMGLWYSKDSDMSLTAYAYADHAGCQDSRCSISRSAQFLDYDFQFNKIPLYYDNKSAIALSCKSVQHSRAKHIDVRYHFIKEQVENGIIELYFIRAEYQLADIFTKPLPRERFNFLIEKLGMKSMSPDTLKRLAEETDE</sequence>
<feature type="compositionally biased region" description="Polar residues" evidence="2">
    <location>
        <begin position="349"/>
        <end position="360"/>
    </location>
</feature>
<dbReference type="SUPFAM" id="SSF56672">
    <property type="entry name" value="DNA/RNA polymerases"/>
    <property type="match status" value="1"/>
</dbReference>
<dbReference type="InterPro" id="IPR043502">
    <property type="entry name" value="DNA/RNA_pol_sf"/>
</dbReference>
<dbReference type="InterPro" id="IPR054722">
    <property type="entry name" value="PolX-like_BBD"/>
</dbReference>
<dbReference type="Pfam" id="PF07727">
    <property type="entry name" value="RVT_2"/>
    <property type="match status" value="1"/>
</dbReference>
<organism evidence="5">
    <name type="scientific">Tanacetum cinerariifolium</name>
    <name type="common">Dalmatian daisy</name>
    <name type="synonym">Chrysanthemum cinerariifolium</name>
    <dbReference type="NCBI Taxonomy" id="118510"/>
    <lineage>
        <taxon>Eukaryota</taxon>
        <taxon>Viridiplantae</taxon>
        <taxon>Streptophyta</taxon>
        <taxon>Embryophyta</taxon>
        <taxon>Tracheophyta</taxon>
        <taxon>Spermatophyta</taxon>
        <taxon>Magnoliopsida</taxon>
        <taxon>eudicotyledons</taxon>
        <taxon>Gunneridae</taxon>
        <taxon>Pentapetalae</taxon>
        <taxon>asterids</taxon>
        <taxon>campanulids</taxon>
        <taxon>Asterales</taxon>
        <taxon>Asteraceae</taxon>
        <taxon>Asteroideae</taxon>
        <taxon>Anthemideae</taxon>
        <taxon>Anthemidinae</taxon>
        <taxon>Tanacetum</taxon>
    </lineage>
</organism>
<evidence type="ECO:0000256" key="1">
    <source>
        <dbReference type="ARBA" id="ARBA00022750"/>
    </source>
</evidence>
<comment type="caution">
    <text evidence="5">The sequence shown here is derived from an EMBL/GenBank/DDBJ whole genome shotgun (WGS) entry which is preliminary data.</text>
</comment>
<dbReference type="Pfam" id="PF22936">
    <property type="entry name" value="Pol_BBD"/>
    <property type="match status" value="1"/>
</dbReference>
<feature type="region of interest" description="Disordered" evidence="2">
    <location>
        <begin position="336"/>
        <end position="360"/>
    </location>
</feature>
<dbReference type="CDD" id="cd09272">
    <property type="entry name" value="RNase_HI_RT_Ty1"/>
    <property type="match status" value="1"/>
</dbReference>
<feature type="domain" description="Retrovirus-related Pol polyprotein from transposon TNT 1-94-like beta-barrel" evidence="4">
    <location>
        <begin position="121"/>
        <end position="193"/>
    </location>
</feature>
<keyword evidence="1" id="KW-0064">Aspartyl protease</keyword>
<dbReference type="PANTHER" id="PTHR11439:SF483">
    <property type="entry name" value="PEPTIDE SYNTHASE GLIP-LIKE, PUTATIVE (AFU_ORTHOLOGUE AFUA_3G12920)-RELATED"/>
    <property type="match status" value="1"/>
</dbReference>
<evidence type="ECO:0000256" key="2">
    <source>
        <dbReference type="SAM" id="MobiDB-lite"/>
    </source>
</evidence>
<keyword evidence="1" id="KW-0378">Hydrolase</keyword>
<feature type="domain" description="Reverse transcriptase Ty1/copia-type" evidence="3">
    <location>
        <begin position="435"/>
        <end position="551"/>
    </location>
</feature>
<gene>
    <name evidence="5" type="ORF">Tci_015277</name>
</gene>
<feature type="region of interest" description="Disordered" evidence="2">
    <location>
        <begin position="1"/>
        <end position="22"/>
    </location>
</feature>
<accession>A0A6L2K2R4</accession>
<keyword evidence="1" id="KW-0645">Protease</keyword>
<evidence type="ECO:0000259" key="3">
    <source>
        <dbReference type="Pfam" id="PF07727"/>
    </source>
</evidence>
<evidence type="ECO:0000259" key="4">
    <source>
        <dbReference type="Pfam" id="PF22936"/>
    </source>
</evidence>
<name>A0A6L2K2R4_TANCI</name>
<dbReference type="GO" id="GO:0004190">
    <property type="term" value="F:aspartic-type endopeptidase activity"/>
    <property type="evidence" value="ECO:0007669"/>
    <property type="project" value="UniProtKB-KW"/>
</dbReference>
<protein>
    <submittedName>
        <fullName evidence="5">Uncharacterized protein</fullName>
    </submittedName>
</protein>
<evidence type="ECO:0000313" key="5">
    <source>
        <dbReference type="EMBL" id="GEU43299.1"/>
    </source>
</evidence>
<proteinExistence type="predicted"/>
<feature type="compositionally biased region" description="Basic and acidic residues" evidence="2">
    <location>
        <begin position="1"/>
        <end position="11"/>
    </location>
</feature>
<reference evidence="5" key="1">
    <citation type="journal article" date="2019" name="Sci. Rep.">
        <title>Draft genome of Tanacetum cinerariifolium, the natural source of mosquito coil.</title>
        <authorList>
            <person name="Yamashiro T."/>
            <person name="Shiraishi A."/>
            <person name="Satake H."/>
            <person name="Nakayama K."/>
        </authorList>
    </citation>
    <scope>NUCLEOTIDE SEQUENCE</scope>
</reference>
<dbReference type="AlphaFoldDB" id="A0A6L2K2R4"/>
<dbReference type="PANTHER" id="PTHR11439">
    <property type="entry name" value="GAG-POL-RELATED RETROTRANSPOSON"/>
    <property type="match status" value="1"/>
</dbReference>
<dbReference type="InterPro" id="IPR013103">
    <property type="entry name" value="RVT_2"/>
</dbReference>
<dbReference type="EMBL" id="BKCJ010001689">
    <property type="protein sequence ID" value="GEU43299.1"/>
    <property type="molecule type" value="Genomic_DNA"/>
</dbReference>